<reference evidence="4" key="1">
    <citation type="journal article" date="2018" name="Nat. Microbiol.">
        <title>Leveraging single-cell genomics to expand the fungal tree of life.</title>
        <authorList>
            <person name="Ahrendt S.R."/>
            <person name="Quandt C.A."/>
            <person name="Ciobanu D."/>
            <person name="Clum A."/>
            <person name="Salamov A."/>
            <person name="Andreopoulos B."/>
            <person name="Cheng J.F."/>
            <person name="Woyke T."/>
            <person name="Pelin A."/>
            <person name="Henrissat B."/>
            <person name="Reynolds N.K."/>
            <person name="Benny G.L."/>
            <person name="Smith M.E."/>
            <person name="James T.Y."/>
            <person name="Grigoriev I.V."/>
        </authorList>
    </citation>
    <scope>NUCLEOTIDE SEQUENCE [LARGE SCALE GENOMIC DNA]</scope>
    <source>
        <strain evidence="4">RSA 1356</strain>
    </source>
</reference>
<feature type="transmembrane region" description="Helical" evidence="2">
    <location>
        <begin position="312"/>
        <end position="335"/>
    </location>
</feature>
<protein>
    <submittedName>
        <fullName evidence="3">Uncharacterized protein</fullName>
    </submittedName>
</protein>
<dbReference type="Proteomes" id="UP000271241">
    <property type="component" value="Unassembled WGS sequence"/>
</dbReference>
<keyword evidence="2" id="KW-0472">Membrane</keyword>
<feature type="compositionally biased region" description="Polar residues" evidence="1">
    <location>
        <begin position="24"/>
        <end position="46"/>
    </location>
</feature>
<gene>
    <name evidence="3" type="ORF">THASP1DRAFT_29533</name>
</gene>
<accession>A0A4P9XRF7</accession>
<feature type="region of interest" description="Disordered" evidence="1">
    <location>
        <begin position="1"/>
        <end position="71"/>
    </location>
</feature>
<keyword evidence="2" id="KW-1133">Transmembrane helix</keyword>
<evidence type="ECO:0000256" key="1">
    <source>
        <dbReference type="SAM" id="MobiDB-lite"/>
    </source>
</evidence>
<feature type="transmembrane region" description="Helical" evidence="2">
    <location>
        <begin position="193"/>
        <end position="217"/>
    </location>
</feature>
<feature type="region of interest" description="Disordered" evidence="1">
    <location>
        <begin position="146"/>
        <end position="170"/>
    </location>
</feature>
<evidence type="ECO:0000313" key="4">
    <source>
        <dbReference type="Proteomes" id="UP000271241"/>
    </source>
</evidence>
<keyword evidence="2" id="KW-0812">Transmembrane</keyword>
<evidence type="ECO:0000256" key="2">
    <source>
        <dbReference type="SAM" id="Phobius"/>
    </source>
</evidence>
<feature type="transmembrane region" description="Helical" evidence="2">
    <location>
        <begin position="263"/>
        <end position="285"/>
    </location>
</feature>
<name>A0A4P9XRF7_9FUNG</name>
<feature type="compositionally biased region" description="Low complexity" evidence="1">
    <location>
        <begin position="52"/>
        <end position="66"/>
    </location>
</feature>
<organism evidence="3 4">
    <name type="scientific">Thamnocephalis sphaerospora</name>
    <dbReference type="NCBI Taxonomy" id="78915"/>
    <lineage>
        <taxon>Eukaryota</taxon>
        <taxon>Fungi</taxon>
        <taxon>Fungi incertae sedis</taxon>
        <taxon>Zoopagomycota</taxon>
        <taxon>Zoopagomycotina</taxon>
        <taxon>Zoopagomycetes</taxon>
        <taxon>Zoopagales</taxon>
        <taxon>Sigmoideomycetaceae</taxon>
        <taxon>Thamnocephalis</taxon>
    </lineage>
</organism>
<feature type="transmembrane region" description="Helical" evidence="2">
    <location>
        <begin position="229"/>
        <end position="251"/>
    </location>
</feature>
<dbReference type="EMBL" id="KZ992579">
    <property type="protein sequence ID" value="RKP08677.1"/>
    <property type="molecule type" value="Genomic_DNA"/>
</dbReference>
<keyword evidence="4" id="KW-1185">Reference proteome</keyword>
<sequence length="349" mass="37835">MCHEQPQKSRSTTKQRVDTVVVPSASSSYHTNAKKNSGSESATTAALDNRKASASASSQPSSASNATKERLPSHRDDLVALGHPLIALPHYLSPQTQDMCAHLERMGKNTRILAPGVRPLPADVPMSGIDASHLLSKNFIPMPWGERPSGQASQGSSGLEKADGKSQKQAMQSYQPQKKRYHCIVRLCRRYSIWIRAIAICLAGASSILFLTSYYALDADPKVHTYGITLAPILYAAATALLAFLISGLAVPTLIWRTPTQIYRALAMADGVVMTCWLVAGIIILSPTDDPVAPRPFVCNPSYNHISTCKRLTAGSILTFLSAVVHIALLGSSLLHIRRRRLAELIDKC</sequence>
<dbReference type="AlphaFoldDB" id="A0A4P9XRF7"/>
<evidence type="ECO:0000313" key="3">
    <source>
        <dbReference type="EMBL" id="RKP08677.1"/>
    </source>
</evidence>
<proteinExistence type="predicted"/>